<sequence length="49" mass="5652">MHEMDLYRDQSSKQTRPLDVFLVYIVFSGPVVRFLAHAFVPIRAADLNS</sequence>
<keyword evidence="1" id="KW-0812">Transmembrane</keyword>
<feature type="transmembrane region" description="Helical" evidence="1">
    <location>
        <begin position="21"/>
        <end position="40"/>
    </location>
</feature>
<keyword evidence="1" id="KW-0472">Membrane</keyword>
<keyword evidence="1" id="KW-1133">Transmembrane helix</keyword>
<gene>
    <name evidence="2" type="ORF">ABT39_MTgene4114</name>
</gene>
<evidence type="ECO:0000313" key="2">
    <source>
        <dbReference type="EMBL" id="KUM48778.1"/>
    </source>
</evidence>
<evidence type="ECO:0000256" key="1">
    <source>
        <dbReference type="SAM" id="Phobius"/>
    </source>
</evidence>
<proteinExistence type="predicted"/>
<dbReference type="EMBL" id="LKAM01000004">
    <property type="protein sequence ID" value="KUM48778.1"/>
    <property type="molecule type" value="Genomic_DNA"/>
</dbReference>
<organism evidence="2">
    <name type="scientific">Picea glauca</name>
    <name type="common">White spruce</name>
    <name type="synonym">Pinus glauca</name>
    <dbReference type="NCBI Taxonomy" id="3330"/>
    <lineage>
        <taxon>Eukaryota</taxon>
        <taxon>Viridiplantae</taxon>
        <taxon>Streptophyta</taxon>
        <taxon>Embryophyta</taxon>
        <taxon>Tracheophyta</taxon>
        <taxon>Spermatophyta</taxon>
        <taxon>Pinopsida</taxon>
        <taxon>Pinidae</taxon>
        <taxon>Conifers I</taxon>
        <taxon>Pinales</taxon>
        <taxon>Pinaceae</taxon>
        <taxon>Picea</taxon>
    </lineage>
</organism>
<protein>
    <submittedName>
        <fullName evidence="2">Uncharacterized protein</fullName>
    </submittedName>
</protein>
<accession>A0A101M0R5</accession>
<geneLocation type="mitochondrion" evidence="2"/>
<reference evidence="2" key="1">
    <citation type="journal article" date="2015" name="Genome Biol. Evol.">
        <title>Organellar Genomes of White Spruce (Picea glauca): Assembly and Annotation.</title>
        <authorList>
            <person name="Jackman S.D."/>
            <person name="Warren R.L."/>
            <person name="Gibb E.A."/>
            <person name="Vandervalk B.P."/>
            <person name="Mohamadi H."/>
            <person name="Chu J."/>
            <person name="Raymond A."/>
            <person name="Pleasance S."/>
            <person name="Coope R."/>
            <person name="Wildung M.R."/>
            <person name="Ritland C.E."/>
            <person name="Bousquet J."/>
            <person name="Jones S.J."/>
            <person name="Bohlmann J."/>
            <person name="Birol I."/>
        </authorList>
    </citation>
    <scope>NUCLEOTIDE SEQUENCE [LARGE SCALE GENOMIC DNA]</scope>
    <source>
        <tissue evidence="2">Flushing bud</tissue>
    </source>
</reference>
<name>A0A101M0R5_PICGL</name>
<dbReference type="AlphaFoldDB" id="A0A101M0R5"/>
<keyword evidence="2" id="KW-0496">Mitochondrion</keyword>
<comment type="caution">
    <text evidence="2">The sequence shown here is derived from an EMBL/GenBank/DDBJ whole genome shotgun (WGS) entry which is preliminary data.</text>
</comment>